<accession>Q7RHE5</accession>
<evidence type="ECO:0000313" key="1">
    <source>
        <dbReference type="EMBL" id="EAA15856.1"/>
    </source>
</evidence>
<protein>
    <submittedName>
        <fullName evidence="1">Uncharacterized protein</fullName>
    </submittedName>
</protein>
<keyword evidence="2" id="KW-1185">Reference proteome</keyword>
<sequence length="134" mass="15961">MSIFKFNIPIKNTFLLSKSTICSLKLSHIYNKKNNFVKYGQLKYDCNDNLAVTRDNEALKYLNFLNNNFFLSNLNKSEQNYVVKQKYQDILRFKNKKTNVYKYNHQMLKPYEAIKIIAYTKFYSASLVEQVNII</sequence>
<dbReference type="AlphaFoldDB" id="Q7RHE5"/>
<reference evidence="1 2" key="1">
    <citation type="journal article" date="2002" name="Nature">
        <title>Genome sequence and comparative analysis of the model rodent malaria parasite Plasmodium yoelii yoelii.</title>
        <authorList>
            <person name="Carlton J.M."/>
            <person name="Angiuoli S.V."/>
            <person name="Suh B.B."/>
            <person name="Kooij T.W."/>
            <person name="Pertea M."/>
            <person name="Silva J.C."/>
            <person name="Ermolaeva M.D."/>
            <person name="Allen J.E."/>
            <person name="Selengut J.D."/>
            <person name="Koo H.L."/>
            <person name="Peterson J.D."/>
            <person name="Pop M."/>
            <person name="Kosack D.S."/>
            <person name="Shumway M.F."/>
            <person name="Bidwell S.L."/>
            <person name="Shallom S.J."/>
            <person name="van Aken S.E."/>
            <person name="Riedmuller S.B."/>
            <person name="Feldblyum T.V."/>
            <person name="Cho J.K."/>
            <person name="Quackenbush J."/>
            <person name="Sedegah M."/>
            <person name="Shoaibi A."/>
            <person name="Cummings L.M."/>
            <person name="Florens L."/>
            <person name="Yates J.R."/>
            <person name="Raine J.D."/>
            <person name="Sinden R.E."/>
            <person name="Harris M.A."/>
            <person name="Cunningham D.A."/>
            <person name="Preiser P.R."/>
            <person name="Bergman L.W."/>
            <person name="Vaidya A.B."/>
            <person name="van Lin L.H."/>
            <person name="Janse C.J."/>
            <person name="Waters A.P."/>
            <person name="Smith H.O."/>
            <person name="White O.R."/>
            <person name="Salzberg S.L."/>
            <person name="Venter J.C."/>
            <person name="Fraser C.M."/>
            <person name="Hoffman S.L."/>
            <person name="Gardner M.J."/>
            <person name="Carucci D.J."/>
        </authorList>
    </citation>
    <scope>NUCLEOTIDE SEQUENCE [LARGE SCALE GENOMIC DNA]</scope>
    <source>
        <strain evidence="1 2">17XNL</strain>
    </source>
</reference>
<dbReference type="PaxDb" id="73239-Q7RHE5"/>
<name>Q7RHE5_PLAYO</name>
<proteinExistence type="predicted"/>
<dbReference type="Proteomes" id="UP000008553">
    <property type="component" value="Unassembled WGS sequence"/>
</dbReference>
<comment type="caution">
    <text evidence="1">The sequence shown here is derived from an EMBL/GenBank/DDBJ whole genome shotgun (WGS) entry which is preliminary data.</text>
</comment>
<organism evidence="1 2">
    <name type="scientific">Plasmodium yoelii yoelii</name>
    <dbReference type="NCBI Taxonomy" id="73239"/>
    <lineage>
        <taxon>Eukaryota</taxon>
        <taxon>Sar</taxon>
        <taxon>Alveolata</taxon>
        <taxon>Apicomplexa</taxon>
        <taxon>Aconoidasida</taxon>
        <taxon>Haemosporida</taxon>
        <taxon>Plasmodiidae</taxon>
        <taxon>Plasmodium</taxon>
        <taxon>Plasmodium (Vinckeia)</taxon>
    </lineage>
</organism>
<evidence type="ECO:0000313" key="2">
    <source>
        <dbReference type="Proteomes" id="UP000008553"/>
    </source>
</evidence>
<dbReference type="KEGG" id="pyo:PY17X_0936400"/>
<gene>
    <name evidence="1" type="ORF">PY04043</name>
</gene>
<dbReference type="EMBL" id="AABL01001211">
    <property type="protein sequence ID" value="EAA15856.1"/>
    <property type="molecule type" value="Genomic_DNA"/>
</dbReference>
<dbReference type="InParanoid" id="Q7RHE5"/>